<dbReference type="Proteomes" id="UP000027730">
    <property type="component" value="Unassembled WGS sequence"/>
</dbReference>
<feature type="compositionally biased region" description="Low complexity" evidence="1">
    <location>
        <begin position="144"/>
        <end position="161"/>
    </location>
</feature>
<feature type="compositionally biased region" description="Basic and acidic residues" evidence="1">
    <location>
        <begin position="727"/>
        <end position="753"/>
    </location>
</feature>
<dbReference type="GeneID" id="25416856"/>
<dbReference type="EMBL" id="KL584709">
    <property type="protein sequence ID" value="KEQ73390.1"/>
    <property type="molecule type" value="Genomic_DNA"/>
</dbReference>
<sequence>MSSIHREPDPRPSFQEFQRRCPPVVNSSTPVSDRVPTQPALPSREIRRFYQNSLPSISESINESEYSAETASYEEVHASRAQSITLPEQNTNPPKAKPYTKIYSGLARLTTKSSTNIAELSSATKEKLKKFTLTRSKSTYDLLGLLSPSPSPSPSVASLLPTDTPQTIDRSSVPVSQSKSPALIHSIESSTTKSRSKWTKARLSLRASLSREELSGGRPLQMRSSDGHWSSPHRPGRSTTDENGSPVILRPHESPSSNSLSSLQAHAPDPVTPPPPSLQSPQVFRPVVSTPNSSGSSHFFTPVASTAALPPSKSTHNFKPVTTHDSPSPESGHNFKPIVFDDSRSPRSPHDNKPLIIKNPPSPKSGHNPKPNVLDEPKSPNSPQSLKSILVTPGSAHKTPCRRKSVGFKEPETTAGASSVFADSRVVSDPASALPDPYVNSGPSFGFAYSNVTTSPSDRSLSRPEQPPFIPPEARFLIDPLTMPFKVRYKPYVPREQDPGEVTFPNGLDGNNPYPRPYGGGKANDRYHLFETLPEPKLLADPDANPYKDTKKLSHHNYYGGRSAAQRESTRHVHRLNNDNLVEGYEMDNLSGPQPEPTKAPSDAKPKSFVGTAVSTLTAARKPKPKPKAKAKAKAKAEYDEFSLGNLVAELKVVNAAEKAQKKREAKEWKKAQKGPGLLSRWRQHREEQLLARAKRNYAKDVEEERKRKEAVAAPSSPPVDQPDNGLVEHHEPLEASREARELQRALDMEEARRGKKKL</sequence>
<feature type="region of interest" description="Disordered" evidence="1">
    <location>
        <begin position="693"/>
        <end position="759"/>
    </location>
</feature>
<dbReference type="RefSeq" id="XP_013427775.1">
    <property type="nucleotide sequence ID" value="XM_013572321.1"/>
</dbReference>
<dbReference type="OrthoDB" id="3900852at2759"/>
<evidence type="ECO:0000313" key="2">
    <source>
        <dbReference type="EMBL" id="KEQ73390.1"/>
    </source>
</evidence>
<protein>
    <submittedName>
        <fullName evidence="2">Uncharacterized protein</fullName>
    </submittedName>
</protein>
<evidence type="ECO:0000256" key="1">
    <source>
        <dbReference type="SAM" id="MobiDB-lite"/>
    </source>
</evidence>
<feature type="region of interest" description="Disordered" evidence="1">
    <location>
        <begin position="586"/>
        <end position="607"/>
    </location>
</feature>
<organism evidence="2 3">
    <name type="scientific">Aureobasidium namibiae CBS 147.97</name>
    <dbReference type="NCBI Taxonomy" id="1043004"/>
    <lineage>
        <taxon>Eukaryota</taxon>
        <taxon>Fungi</taxon>
        <taxon>Dikarya</taxon>
        <taxon>Ascomycota</taxon>
        <taxon>Pezizomycotina</taxon>
        <taxon>Dothideomycetes</taxon>
        <taxon>Dothideomycetidae</taxon>
        <taxon>Dothideales</taxon>
        <taxon>Saccotheciaceae</taxon>
        <taxon>Aureobasidium</taxon>
    </lineage>
</organism>
<feature type="compositionally biased region" description="Polar residues" evidence="1">
    <location>
        <begin position="289"/>
        <end position="299"/>
    </location>
</feature>
<gene>
    <name evidence="2" type="ORF">M436DRAFT_81773</name>
</gene>
<feature type="compositionally biased region" description="Basic and acidic residues" evidence="1">
    <location>
        <begin position="1"/>
        <end position="10"/>
    </location>
</feature>
<keyword evidence="3" id="KW-1185">Reference proteome</keyword>
<feature type="region of interest" description="Disordered" evidence="1">
    <location>
        <begin position="144"/>
        <end position="417"/>
    </location>
</feature>
<name>A0A074WJS1_9PEZI</name>
<accession>A0A074WJS1</accession>
<reference evidence="2 3" key="1">
    <citation type="journal article" date="2014" name="BMC Genomics">
        <title>Genome sequencing of four Aureobasidium pullulans varieties: biotechnological potential, stress tolerance, and description of new species.</title>
        <authorList>
            <person name="Gostin Ar C."/>
            <person name="Ohm R.A."/>
            <person name="Kogej T."/>
            <person name="Sonjak S."/>
            <person name="Turk M."/>
            <person name="Zajc J."/>
            <person name="Zalar P."/>
            <person name="Grube M."/>
            <person name="Sun H."/>
            <person name="Han J."/>
            <person name="Sharma A."/>
            <person name="Chiniquy J."/>
            <person name="Ngan C.Y."/>
            <person name="Lipzen A."/>
            <person name="Barry K."/>
            <person name="Grigoriev I.V."/>
            <person name="Gunde-Cimerman N."/>
        </authorList>
    </citation>
    <scope>NUCLEOTIDE SEQUENCE [LARGE SCALE GENOMIC DNA]</scope>
    <source>
        <strain evidence="2 3">CBS 147.97</strain>
    </source>
</reference>
<dbReference type="AlphaFoldDB" id="A0A074WJS1"/>
<feature type="compositionally biased region" description="Basic and acidic residues" evidence="1">
    <location>
        <begin position="698"/>
        <end position="711"/>
    </location>
</feature>
<feature type="region of interest" description="Disordered" evidence="1">
    <location>
        <begin position="659"/>
        <end position="681"/>
    </location>
</feature>
<feature type="compositionally biased region" description="Low complexity" evidence="1">
    <location>
        <begin position="254"/>
        <end position="263"/>
    </location>
</feature>
<feature type="compositionally biased region" description="Basic and acidic residues" evidence="1">
    <location>
        <begin position="659"/>
        <end position="671"/>
    </location>
</feature>
<feature type="compositionally biased region" description="Polar residues" evidence="1">
    <location>
        <begin position="163"/>
        <end position="180"/>
    </location>
</feature>
<proteinExistence type="predicted"/>
<feature type="compositionally biased region" description="Basic and acidic residues" evidence="1">
    <location>
        <begin position="339"/>
        <end position="353"/>
    </location>
</feature>
<evidence type="ECO:0000313" key="3">
    <source>
        <dbReference type="Proteomes" id="UP000027730"/>
    </source>
</evidence>
<dbReference type="HOGENOM" id="CLU_367208_0_0_1"/>
<feature type="region of interest" description="Disordered" evidence="1">
    <location>
        <begin position="1"/>
        <end position="44"/>
    </location>
</feature>